<dbReference type="RefSeq" id="WP_343163098.1">
    <property type="nucleotide sequence ID" value="NZ_JBHRSV010000028.1"/>
</dbReference>
<sequence length="519" mass="55855">MTRTLILALLGLWLGASAYAQEELLVRSFLPSSRSVAADDWATVFMAWTNAGDGVAANCTIRMNPSQLTPPNEFFVHEIDENGAFLLNQTRQVFDLPAGTTRHFIIGIRPRPGAFNSDWFGTGDVINYGPYFYHYCTETASGTVSSALSTDAALLDIFGFGERAPADILPVIVTPSGDGILRIDPETGIGLASVAAINLGESADLIFNLEAFADLDVLACRSDANGACLTSRGAAVPLSLATNEIAYFSIVVRDRARSRIPLAPAFVRLWVRFDELSDTDIGSLSSTSVAVTDDGVSGEPIAVTGIWRTGRRDTAMSLRLTPDGRYILYSSNYNPGRSAGYSIESTGTFVASPGDAIISIAGTPDVEFDNDEGFSATISVSDGMMTLAHRQDTQRAVMTRSMTDVSIAGEYVVREETHSHRAPFDPDRPRVVISETGDISGEIPDVPPNRPPTGDLCTISGNLYSGINLSGCSLTLNRQVAAYYPLEFSRETGRVTVAHMTILRGNGMREFGLYAPDLR</sequence>
<protein>
    <submittedName>
        <fullName evidence="1">Uncharacterized protein</fullName>
    </submittedName>
</protein>
<gene>
    <name evidence="1" type="ORF">ACFOOR_13415</name>
</gene>
<dbReference type="Proteomes" id="UP001595379">
    <property type="component" value="Unassembled WGS sequence"/>
</dbReference>
<name>A0ABV7A0B9_9PROT</name>
<accession>A0ABV7A0B9</accession>
<organism evidence="1 2">
    <name type="scientific">Hyphobacterium vulgare</name>
    <dbReference type="NCBI Taxonomy" id="1736751"/>
    <lineage>
        <taxon>Bacteria</taxon>
        <taxon>Pseudomonadati</taxon>
        <taxon>Pseudomonadota</taxon>
        <taxon>Alphaproteobacteria</taxon>
        <taxon>Maricaulales</taxon>
        <taxon>Maricaulaceae</taxon>
        <taxon>Hyphobacterium</taxon>
    </lineage>
</organism>
<dbReference type="EMBL" id="JBHRSV010000028">
    <property type="protein sequence ID" value="MFC2927109.1"/>
    <property type="molecule type" value="Genomic_DNA"/>
</dbReference>
<keyword evidence="2" id="KW-1185">Reference proteome</keyword>
<comment type="caution">
    <text evidence="1">The sequence shown here is derived from an EMBL/GenBank/DDBJ whole genome shotgun (WGS) entry which is preliminary data.</text>
</comment>
<evidence type="ECO:0000313" key="2">
    <source>
        <dbReference type="Proteomes" id="UP001595379"/>
    </source>
</evidence>
<evidence type="ECO:0000313" key="1">
    <source>
        <dbReference type="EMBL" id="MFC2927109.1"/>
    </source>
</evidence>
<reference evidence="2" key="1">
    <citation type="journal article" date="2019" name="Int. J. Syst. Evol. Microbiol.">
        <title>The Global Catalogue of Microorganisms (GCM) 10K type strain sequencing project: providing services to taxonomists for standard genome sequencing and annotation.</title>
        <authorList>
            <consortium name="The Broad Institute Genomics Platform"/>
            <consortium name="The Broad Institute Genome Sequencing Center for Infectious Disease"/>
            <person name="Wu L."/>
            <person name="Ma J."/>
        </authorList>
    </citation>
    <scope>NUCLEOTIDE SEQUENCE [LARGE SCALE GENOMIC DNA]</scope>
    <source>
        <strain evidence="2">KCTC 52487</strain>
    </source>
</reference>
<proteinExistence type="predicted"/>